<name>A0ACC1QQZ8_9HYPO</name>
<dbReference type="Proteomes" id="UP001148737">
    <property type="component" value="Unassembled WGS sequence"/>
</dbReference>
<keyword evidence="2" id="KW-1185">Reference proteome</keyword>
<evidence type="ECO:0000313" key="1">
    <source>
        <dbReference type="EMBL" id="KAJ3486857.1"/>
    </source>
</evidence>
<organism evidence="1 2">
    <name type="scientific">Lecanicillium saksenae</name>
    <dbReference type="NCBI Taxonomy" id="468837"/>
    <lineage>
        <taxon>Eukaryota</taxon>
        <taxon>Fungi</taxon>
        <taxon>Dikarya</taxon>
        <taxon>Ascomycota</taxon>
        <taxon>Pezizomycotina</taxon>
        <taxon>Sordariomycetes</taxon>
        <taxon>Hypocreomycetidae</taxon>
        <taxon>Hypocreales</taxon>
        <taxon>Cordycipitaceae</taxon>
        <taxon>Lecanicillium</taxon>
    </lineage>
</organism>
<protein>
    <submittedName>
        <fullName evidence="1">Uncharacterized protein</fullName>
    </submittedName>
</protein>
<gene>
    <name evidence="1" type="ORF">NLG97_g6535</name>
</gene>
<evidence type="ECO:0000313" key="2">
    <source>
        <dbReference type="Proteomes" id="UP001148737"/>
    </source>
</evidence>
<sequence>MASQVRRPVRLDARDRAVVFCHACAFEWFREEGGLICPSCESEITEVVSMDNDPRPPLPRETIEYQHEDEDEYDDDDDDDEEEEDEDEPVQMAEIVGHMQDDEEGDSDPEEADIEDHADPNGFGYDQDTQAGEGADHYDSDPRRSVERFLNVVSTIGMPFSSAEANRQFMRQVTRAATHQQGHVEWANGNSQGSVTFFASNGPQGVGEHAQPSLQDFSTMFTGAFRGFGVQLTGEALEAAAEQDGRAEIPNLAENIGNIISLINGGIHGDGVYTQEALDRIVSNLMEANPQSNAAPPASDQALASLPRRTLDEDLRSEDGNTECSICIDGMKEGETILSLPCRHSFHDECVVMWLKEHNTCPICRAPMEGRAGGRSNANHASSSRQNEQQQPHAQTSTETPGDDAPLPSAGSSSSLDAEQMQIPQASGSSRPPNQGQTRINQAMRYLSSQQREQDRSRGASTPFSFDTSRLQRRSSMSPTSPRVAVGEGDRRMRERSPSQNSRRTGSTADDQSSNSGNGGMGWLRGRYVE</sequence>
<reference evidence="1" key="1">
    <citation type="submission" date="2022-07" db="EMBL/GenBank/DDBJ databases">
        <title>Genome Sequence of Lecanicillium saksenae.</title>
        <authorList>
            <person name="Buettner E."/>
        </authorList>
    </citation>
    <scope>NUCLEOTIDE SEQUENCE</scope>
    <source>
        <strain evidence="1">VT-O1</strain>
    </source>
</reference>
<comment type="caution">
    <text evidence="1">The sequence shown here is derived from an EMBL/GenBank/DDBJ whole genome shotgun (WGS) entry which is preliminary data.</text>
</comment>
<proteinExistence type="predicted"/>
<dbReference type="EMBL" id="JANAKD010000876">
    <property type="protein sequence ID" value="KAJ3486857.1"/>
    <property type="molecule type" value="Genomic_DNA"/>
</dbReference>
<accession>A0ACC1QQZ8</accession>